<evidence type="ECO:0000313" key="7">
    <source>
        <dbReference type="EMBL" id="SNR68324.1"/>
    </source>
</evidence>
<comment type="similarity">
    <text evidence="2 6">Belongs to the BI1 family.</text>
</comment>
<protein>
    <recommendedName>
        <fullName evidence="9">Modulator of FtsH protease</fullName>
    </recommendedName>
</protein>
<feature type="transmembrane region" description="Helical" evidence="6">
    <location>
        <begin position="147"/>
        <end position="165"/>
    </location>
</feature>
<keyword evidence="3 6" id="KW-0812">Transmembrane</keyword>
<dbReference type="OrthoDB" id="9793828at2"/>
<organism evidence="7 8">
    <name type="scientific">Lutibacter agarilyticus</name>
    <dbReference type="NCBI Taxonomy" id="1109740"/>
    <lineage>
        <taxon>Bacteria</taxon>
        <taxon>Pseudomonadati</taxon>
        <taxon>Bacteroidota</taxon>
        <taxon>Flavobacteriia</taxon>
        <taxon>Flavobacteriales</taxon>
        <taxon>Flavobacteriaceae</taxon>
        <taxon>Lutibacter</taxon>
    </lineage>
</organism>
<keyword evidence="8" id="KW-1185">Reference proteome</keyword>
<evidence type="ECO:0000313" key="8">
    <source>
        <dbReference type="Proteomes" id="UP000198384"/>
    </source>
</evidence>
<feature type="transmembrane region" description="Helical" evidence="6">
    <location>
        <begin position="61"/>
        <end position="79"/>
    </location>
</feature>
<feature type="transmembrane region" description="Helical" evidence="6">
    <location>
        <begin position="211"/>
        <end position="233"/>
    </location>
</feature>
<dbReference type="Proteomes" id="UP000198384">
    <property type="component" value="Unassembled WGS sequence"/>
</dbReference>
<feature type="transmembrane region" description="Helical" evidence="6">
    <location>
        <begin position="116"/>
        <end position="135"/>
    </location>
</feature>
<reference evidence="7 8" key="1">
    <citation type="submission" date="2017-06" db="EMBL/GenBank/DDBJ databases">
        <authorList>
            <person name="Kim H.J."/>
            <person name="Triplett B.A."/>
        </authorList>
    </citation>
    <scope>NUCLEOTIDE SEQUENCE [LARGE SCALE GENOMIC DNA]</scope>
    <source>
        <strain evidence="7 8">DSM 29150</strain>
    </source>
</reference>
<evidence type="ECO:0000256" key="1">
    <source>
        <dbReference type="ARBA" id="ARBA00004141"/>
    </source>
</evidence>
<dbReference type="RefSeq" id="WP_089382392.1">
    <property type="nucleotide sequence ID" value="NZ_FZNT01000008.1"/>
</dbReference>
<dbReference type="GO" id="GO:0005886">
    <property type="term" value="C:plasma membrane"/>
    <property type="evidence" value="ECO:0007669"/>
    <property type="project" value="TreeGrafter"/>
</dbReference>
<feature type="transmembrane region" description="Helical" evidence="6">
    <location>
        <begin position="171"/>
        <end position="190"/>
    </location>
</feature>
<dbReference type="CDD" id="cd10432">
    <property type="entry name" value="BI-1-like_bacterial"/>
    <property type="match status" value="1"/>
</dbReference>
<name>A0A238YCK2_9FLAO</name>
<feature type="transmembrane region" description="Helical" evidence="6">
    <location>
        <begin position="28"/>
        <end position="49"/>
    </location>
</feature>
<dbReference type="PANTHER" id="PTHR23291">
    <property type="entry name" value="BAX INHIBITOR-RELATED"/>
    <property type="match status" value="1"/>
</dbReference>
<keyword evidence="5 6" id="KW-0472">Membrane</keyword>
<evidence type="ECO:0000256" key="3">
    <source>
        <dbReference type="ARBA" id="ARBA00022692"/>
    </source>
</evidence>
<comment type="subcellular location">
    <subcellularLocation>
        <location evidence="1">Membrane</location>
        <topology evidence="1">Multi-pass membrane protein</topology>
    </subcellularLocation>
</comment>
<accession>A0A238YCK2</accession>
<evidence type="ECO:0000256" key="5">
    <source>
        <dbReference type="ARBA" id="ARBA00023136"/>
    </source>
</evidence>
<dbReference type="AlphaFoldDB" id="A0A238YCK2"/>
<dbReference type="InterPro" id="IPR006214">
    <property type="entry name" value="Bax_inhibitor_1-related"/>
</dbReference>
<evidence type="ECO:0000256" key="6">
    <source>
        <dbReference type="RuleBase" id="RU004379"/>
    </source>
</evidence>
<evidence type="ECO:0008006" key="9">
    <source>
        <dbReference type="Google" id="ProtNLM"/>
    </source>
</evidence>
<evidence type="ECO:0000256" key="2">
    <source>
        <dbReference type="ARBA" id="ARBA00010350"/>
    </source>
</evidence>
<gene>
    <name evidence="7" type="ORF">SAMN06265371_108195</name>
</gene>
<evidence type="ECO:0000256" key="4">
    <source>
        <dbReference type="ARBA" id="ARBA00022989"/>
    </source>
</evidence>
<feature type="transmembrane region" description="Helical" evidence="6">
    <location>
        <begin position="91"/>
        <end position="110"/>
    </location>
</feature>
<dbReference type="EMBL" id="FZNT01000008">
    <property type="protein sequence ID" value="SNR68324.1"/>
    <property type="molecule type" value="Genomic_DNA"/>
</dbReference>
<dbReference type="Pfam" id="PF01027">
    <property type="entry name" value="Bax1-I"/>
    <property type="match status" value="1"/>
</dbReference>
<sequence length="237" mass="26290">MENNFSNSNFSQKQLDASHSISVYLTKVYNWMAIALLFTGLAAYFTAGSEQLLQAIFGNKILFFGLIIAEIALVGYISARIQKLTTMNATLLFLLYSVLNGLTLSFIFIAYTSASISSTFLITAGTFGAMSLYGYFTKRDLTKIGNIAFMALIGIIIASVVNFFMQSSVMSLVISYLGVLIFVALTAYDTQKLKRIAMNGFHNEESMEKSAILGALTLYLDFINLFLFLLRIFGDRK</sequence>
<keyword evidence="4 6" id="KW-1133">Transmembrane helix</keyword>
<dbReference type="PANTHER" id="PTHR23291:SF50">
    <property type="entry name" value="PROTEIN LIFEGUARD 4"/>
    <property type="match status" value="1"/>
</dbReference>
<proteinExistence type="inferred from homology"/>